<keyword evidence="1" id="KW-0472">Membrane</keyword>
<feature type="transmembrane region" description="Helical" evidence="1">
    <location>
        <begin position="45"/>
        <end position="65"/>
    </location>
</feature>
<proteinExistence type="predicted"/>
<feature type="transmembrane region" description="Helical" evidence="1">
    <location>
        <begin position="12"/>
        <end position="30"/>
    </location>
</feature>
<sequence length="155" mass="17525">MKYIVRSIKYFLNFICIFAVIILLLVVTGASDGNIESLFRGGYDALWKIAAILAAVAAVYPKFGFVTRDIATEGKDIWKTVTEYMEARGYIIERNEPGIMTFRHKSTASRLSRMFEDRVTFTSAPDSIRAEGLRKDVDRIASGIRNRLIDSMSNQ</sequence>
<keyword evidence="1" id="KW-0812">Transmembrane</keyword>
<organism evidence="2 3">
    <name type="scientific">Candidatus Cryptobacteroides excrementavium</name>
    <dbReference type="NCBI Taxonomy" id="2840759"/>
    <lineage>
        <taxon>Bacteria</taxon>
        <taxon>Pseudomonadati</taxon>
        <taxon>Bacteroidota</taxon>
        <taxon>Bacteroidia</taxon>
        <taxon>Bacteroidales</taxon>
        <taxon>Candidatus Cryptobacteroides</taxon>
    </lineage>
</organism>
<dbReference type="Proteomes" id="UP000823750">
    <property type="component" value="Unassembled WGS sequence"/>
</dbReference>
<evidence type="ECO:0000313" key="2">
    <source>
        <dbReference type="EMBL" id="MBO8486052.1"/>
    </source>
</evidence>
<dbReference type="EMBL" id="JADILX010000094">
    <property type="protein sequence ID" value="MBO8486052.1"/>
    <property type="molecule type" value="Genomic_DNA"/>
</dbReference>
<comment type="caution">
    <text evidence="2">The sequence shown here is derived from an EMBL/GenBank/DDBJ whole genome shotgun (WGS) entry which is preliminary data.</text>
</comment>
<protein>
    <submittedName>
        <fullName evidence="2">Uncharacterized protein</fullName>
    </submittedName>
</protein>
<evidence type="ECO:0000256" key="1">
    <source>
        <dbReference type="SAM" id="Phobius"/>
    </source>
</evidence>
<name>A0A9D9J4Z3_9BACT</name>
<accession>A0A9D9J4Z3</accession>
<evidence type="ECO:0000313" key="3">
    <source>
        <dbReference type="Proteomes" id="UP000823750"/>
    </source>
</evidence>
<keyword evidence="1" id="KW-1133">Transmembrane helix</keyword>
<gene>
    <name evidence="2" type="ORF">IAB78_06470</name>
</gene>
<reference evidence="2" key="2">
    <citation type="journal article" date="2021" name="PeerJ">
        <title>Extensive microbial diversity within the chicken gut microbiome revealed by metagenomics and culture.</title>
        <authorList>
            <person name="Gilroy R."/>
            <person name="Ravi A."/>
            <person name="Getino M."/>
            <person name="Pursley I."/>
            <person name="Horton D.L."/>
            <person name="Alikhan N.F."/>
            <person name="Baker D."/>
            <person name="Gharbi K."/>
            <person name="Hall N."/>
            <person name="Watson M."/>
            <person name="Adriaenssens E.M."/>
            <person name="Foster-Nyarko E."/>
            <person name="Jarju S."/>
            <person name="Secka A."/>
            <person name="Antonio M."/>
            <person name="Oren A."/>
            <person name="Chaudhuri R.R."/>
            <person name="La Ragione R."/>
            <person name="Hildebrand F."/>
            <person name="Pallen M.J."/>
        </authorList>
    </citation>
    <scope>NUCLEOTIDE SEQUENCE</scope>
    <source>
        <strain evidence="2">B2-16538</strain>
    </source>
</reference>
<reference evidence="2" key="1">
    <citation type="submission" date="2020-10" db="EMBL/GenBank/DDBJ databases">
        <authorList>
            <person name="Gilroy R."/>
        </authorList>
    </citation>
    <scope>NUCLEOTIDE SEQUENCE</scope>
    <source>
        <strain evidence="2">B2-16538</strain>
    </source>
</reference>
<dbReference type="AlphaFoldDB" id="A0A9D9J4Z3"/>